<keyword evidence="1" id="KW-0479">Metal-binding</keyword>
<keyword evidence="3" id="KW-0460">Magnesium</keyword>
<evidence type="ECO:0000313" key="5">
    <source>
        <dbReference type="EMBL" id="MBK1854866.1"/>
    </source>
</evidence>
<comment type="caution">
    <text evidence="5">The sequence shown here is derived from an EMBL/GenBank/DDBJ whole genome shotgun (WGS) entry which is preliminary data.</text>
</comment>
<evidence type="ECO:0000313" key="6">
    <source>
        <dbReference type="Proteomes" id="UP000634206"/>
    </source>
</evidence>
<dbReference type="EMBL" id="JAENIG010000004">
    <property type="protein sequence ID" value="MBK1854866.1"/>
    <property type="molecule type" value="Genomic_DNA"/>
</dbReference>
<dbReference type="Proteomes" id="UP000634206">
    <property type="component" value="Unassembled WGS sequence"/>
</dbReference>
<proteinExistence type="predicted"/>
<dbReference type="NCBIfam" id="TIGR01488">
    <property type="entry name" value="HAD-SF-IB"/>
    <property type="match status" value="1"/>
</dbReference>
<dbReference type="PANTHER" id="PTHR43344">
    <property type="entry name" value="PHOSPHOSERINE PHOSPHATASE"/>
    <property type="match status" value="1"/>
</dbReference>
<dbReference type="InterPro" id="IPR036412">
    <property type="entry name" value="HAD-like_sf"/>
</dbReference>
<dbReference type="GO" id="GO:0046872">
    <property type="term" value="F:metal ion binding"/>
    <property type="evidence" value="ECO:0007669"/>
    <property type="project" value="UniProtKB-KW"/>
</dbReference>
<dbReference type="AlphaFoldDB" id="A0AAE2SB22"/>
<keyword evidence="4" id="KW-1133">Transmembrane helix</keyword>
<dbReference type="SUPFAM" id="SSF56784">
    <property type="entry name" value="HAD-like"/>
    <property type="match status" value="1"/>
</dbReference>
<evidence type="ECO:0000256" key="2">
    <source>
        <dbReference type="ARBA" id="ARBA00022801"/>
    </source>
</evidence>
<dbReference type="Pfam" id="PF12710">
    <property type="entry name" value="HAD"/>
    <property type="match status" value="1"/>
</dbReference>
<keyword evidence="6" id="KW-1185">Reference proteome</keyword>
<keyword evidence="4" id="KW-0812">Transmembrane</keyword>
<dbReference type="InterPro" id="IPR023214">
    <property type="entry name" value="HAD_sf"/>
</dbReference>
<dbReference type="RefSeq" id="WP_309489477.1">
    <property type="nucleotide sequence ID" value="NZ_JAENIG010000004.1"/>
</dbReference>
<evidence type="ECO:0000256" key="4">
    <source>
        <dbReference type="SAM" id="Phobius"/>
    </source>
</evidence>
<reference evidence="5" key="1">
    <citation type="submission" date="2021-01" db="EMBL/GenBank/DDBJ databases">
        <title>Modified the classification status of verrucomicrobia.</title>
        <authorList>
            <person name="Feng X."/>
        </authorList>
    </citation>
    <scope>NUCLEOTIDE SEQUENCE</scope>
    <source>
        <strain evidence="5">5K15</strain>
    </source>
</reference>
<feature type="transmembrane region" description="Helical" evidence="4">
    <location>
        <begin position="45"/>
        <end position="63"/>
    </location>
</feature>
<keyword evidence="4" id="KW-0472">Membrane</keyword>
<dbReference type="GO" id="GO:0016787">
    <property type="term" value="F:hydrolase activity"/>
    <property type="evidence" value="ECO:0007669"/>
    <property type="project" value="UniProtKB-KW"/>
</dbReference>
<dbReference type="NCBIfam" id="TIGR01490">
    <property type="entry name" value="HAD-SF-IB-hyp1"/>
    <property type="match status" value="1"/>
</dbReference>
<sequence length="254" mass="28645">MPPRSGTPEPATGYALFDLDQTLIPWDTQLLFCNFVLKRMPWRRFYLLILIPFLPLTKILGAGGMKRVFLNYLWGMDRATLEQLGEEFVEEIFPAAFYPEMLEVVKREQASGRLMVLSSASPDIWVKPIARKLGFDHCFGTELEIDGRVKLFPDLHGGNNKGANKLVKMRAILPRGYDPAAGQALPNSHGFSDSHADLPMLCICENASMVNPTDKLHQVGKQRHWELHTPPRPTRGKRQFAIACLRQALGIYSA</sequence>
<evidence type="ECO:0000256" key="3">
    <source>
        <dbReference type="ARBA" id="ARBA00022842"/>
    </source>
</evidence>
<organism evidence="5 6">
    <name type="scientific">Oceaniferula flava</name>
    <dbReference type="NCBI Taxonomy" id="2800421"/>
    <lineage>
        <taxon>Bacteria</taxon>
        <taxon>Pseudomonadati</taxon>
        <taxon>Verrucomicrobiota</taxon>
        <taxon>Verrucomicrobiia</taxon>
        <taxon>Verrucomicrobiales</taxon>
        <taxon>Verrucomicrobiaceae</taxon>
        <taxon>Oceaniferula</taxon>
    </lineage>
</organism>
<keyword evidence="2 5" id="KW-0378">Hydrolase</keyword>
<accession>A0AAE2SB22</accession>
<dbReference type="Gene3D" id="3.40.50.1000">
    <property type="entry name" value="HAD superfamily/HAD-like"/>
    <property type="match status" value="1"/>
</dbReference>
<dbReference type="InterPro" id="IPR050582">
    <property type="entry name" value="HAD-like_SerB"/>
</dbReference>
<evidence type="ECO:0000256" key="1">
    <source>
        <dbReference type="ARBA" id="ARBA00022723"/>
    </source>
</evidence>
<name>A0AAE2SB22_9BACT</name>
<gene>
    <name evidence="5" type="ORF">JIN83_07830</name>
</gene>
<dbReference type="PANTHER" id="PTHR43344:SF13">
    <property type="entry name" value="PHOSPHATASE RV3661-RELATED"/>
    <property type="match status" value="1"/>
</dbReference>
<dbReference type="InterPro" id="IPR006385">
    <property type="entry name" value="HAD_hydro_SerB1"/>
</dbReference>
<dbReference type="Gene3D" id="1.20.1440.100">
    <property type="entry name" value="SG protein - dephosphorylation function"/>
    <property type="match status" value="1"/>
</dbReference>
<protein>
    <submittedName>
        <fullName evidence="5">Haloacid dehalogenase-like hydrolase</fullName>
    </submittedName>
</protein>